<dbReference type="Gene3D" id="3.40.1420.30">
    <property type="match status" value="1"/>
</dbReference>
<evidence type="ECO:0000256" key="1">
    <source>
        <dbReference type="SAM" id="SignalP"/>
    </source>
</evidence>
<evidence type="ECO:0000259" key="2">
    <source>
        <dbReference type="Pfam" id="PF11396"/>
    </source>
</evidence>
<evidence type="ECO:0000313" key="3">
    <source>
        <dbReference type="EMBL" id="PVH26469.1"/>
    </source>
</evidence>
<organism evidence="3 4">
    <name type="scientific">Sphingobacterium corticibacter</name>
    <dbReference type="NCBI Taxonomy" id="2171749"/>
    <lineage>
        <taxon>Bacteria</taxon>
        <taxon>Pseudomonadati</taxon>
        <taxon>Bacteroidota</taxon>
        <taxon>Sphingobacteriia</taxon>
        <taxon>Sphingobacteriales</taxon>
        <taxon>Sphingobacteriaceae</taxon>
        <taxon>Sphingobacterium</taxon>
    </lineage>
</organism>
<dbReference type="RefSeq" id="WP_116774331.1">
    <property type="nucleotide sequence ID" value="NZ_QDKG01000001.1"/>
</dbReference>
<feature type="chain" id="PRO_5015669307" description="Putative beta-lactamase-inhibitor-like PepSY-like domain-containing protein" evidence="1">
    <location>
        <begin position="22"/>
        <end position="150"/>
    </location>
</feature>
<dbReference type="Pfam" id="PF11396">
    <property type="entry name" value="PepSY_like"/>
    <property type="match status" value="1"/>
</dbReference>
<name>A0A2T8HM11_9SPHI</name>
<comment type="caution">
    <text evidence="3">The sequence shown here is derived from an EMBL/GenBank/DDBJ whole genome shotgun (WGS) entry which is preliminary data.</text>
</comment>
<keyword evidence="1" id="KW-0732">Signal</keyword>
<feature type="signal peptide" evidence="1">
    <location>
        <begin position="1"/>
        <end position="21"/>
    </location>
</feature>
<accession>A0A2T8HM11</accession>
<dbReference type="Proteomes" id="UP000245627">
    <property type="component" value="Unassembled WGS sequence"/>
</dbReference>
<dbReference type="AlphaFoldDB" id="A0A2T8HM11"/>
<dbReference type="EMBL" id="QDKG01000001">
    <property type="protein sequence ID" value="PVH26469.1"/>
    <property type="molecule type" value="Genomic_DNA"/>
</dbReference>
<dbReference type="InterPro" id="IPR021533">
    <property type="entry name" value="PepSY-like"/>
</dbReference>
<gene>
    <name evidence="3" type="ORF">DC487_02285</name>
</gene>
<dbReference type="OrthoDB" id="710080at2"/>
<dbReference type="SUPFAM" id="SSF160574">
    <property type="entry name" value="BT0923-like"/>
    <property type="match status" value="1"/>
</dbReference>
<protein>
    <recommendedName>
        <fullName evidence="2">Putative beta-lactamase-inhibitor-like PepSY-like domain-containing protein</fullName>
    </recommendedName>
</protein>
<reference evidence="3 4" key="1">
    <citation type="submission" date="2018-04" db="EMBL/GenBank/DDBJ databases">
        <title>Sphingobacterium cortibacter sp. nov.</title>
        <authorList>
            <person name="Li Y."/>
        </authorList>
    </citation>
    <scope>NUCLEOTIDE SEQUENCE [LARGE SCALE GENOMIC DNA]</scope>
    <source>
        <strain evidence="3 4">2c-3</strain>
    </source>
</reference>
<proteinExistence type="predicted"/>
<sequence length="150" mass="17167">MRRRHISFFGFLILVLSAAGASGQDKNSSVAKLPQKAKDFLNAHYARIDVASVSEDVQSWFESNVYRVILRDGKRIAFDESGNWKEVDGKRAALPFNLIPADVRAYVARSFPRTEVVRMKRNKHRYHVAISNGLQLEFNNKGEFIKIKQQ</sequence>
<feature type="domain" description="Putative beta-lactamase-inhibitor-like PepSY-like" evidence="2">
    <location>
        <begin position="65"/>
        <end position="146"/>
    </location>
</feature>
<evidence type="ECO:0000313" key="4">
    <source>
        <dbReference type="Proteomes" id="UP000245627"/>
    </source>
</evidence>
<keyword evidence="4" id="KW-1185">Reference proteome</keyword>